<comment type="caution">
    <text evidence="6">The sequence shown here is derived from an EMBL/GenBank/DDBJ whole genome shotgun (WGS) entry which is preliminary data.</text>
</comment>
<dbReference type="Proteomes" id="UP000006034">
    <property type="component" value="Unassembled WGS sequence"/>
</dbReference>
<reference evidence="6 7" key="1">
    <citation type="submission" date="2010-10" db="EMBL/GenBank/DDBJ databases">
        <authorList>
            <consortium name="The Broad Institute Genome Sequencing Platform"/>
            <person name="Ward D."/>
            <person name="Earl A."/>
            <person name="Feldgarden M."/>
            <person name="Young S.K."/>
            <person name="Gargeya S."/>
            <person name="Zeng Q."/>
            <person name="Alvarado L."/>
            <person name="Berlin A."/>
            <person name="Bochicchio J."/>
            <person name="Chapman S.B."/>
            <person name="Chen Z."/>
            <person name="Freedman E."/>
            <person name="Gellesch M."/>
            <person name="Goldberg J."/>
            <person name="Griggs A."/>
            <person name="Gujja S."/>
            <person name="Heilman E."/>
            <person name="Heiman D."/>
            <person name="Howarth C."/>
            <person name="Mehta T."/>
            <person name="Neiman D."/>
            <person name="Pearson M."/>
            <person name="Roberts A."/>
            <person name="Saif S."/>
            <person name="Shea T."/>
            <person name="Shenoy N."/>
            <person name="Sisk P."/>
            <person name="Stolte C."/>
            <person name="Sykes S."/>
            <person name="White J."/>
            <person name="Yandava C."/>
            <person name="Allen-Vercoe E."/>
            <person name="Sibley C."/>
            <person name="Ambrose C.E."/>
            <person name="Strauss J."/>
            <person name="Daigneault M."/>
            <person name="Haas B."/>
            <person name="Nusbaum C."/>
            <person name="Birren B."/>
        </authorList>
    </citation>
    <scope>NUCLEOTIDE SEQUENCE [LARGE SCALE GENOMIC DNA]</scope>
    <source>
        <strain evidence="6 7">3_1_6</strain>
    </source>
</reference>
<feature type="transmembrane region" description="Helical" evidence="3">
    <location>
        <begin position="212"/>
        <end position="229"/>
    </location>
</feature>
<evidence type="ECO:0000256" key="3">
    <source>
        <dbReference type="SAM" id="Phobius"/>
    </source>
</evidence>
<keyword evidence="3" id="KW-0812">Transmembrane</keyword>
<comment type="catalytic activity">
    <reaction evidence="2">
        <text>2 GTP = 3',3'-c-di-GMP + 2 diphosphate</text>
        <dbReference type="Rhea" id="RHEA:24898"/>
        <dbReference type="ChEBI" id="CHEBI:33019"/>
        <dbReference type="ChEBI" id="CHEBI:37565"/>
        <dbReference type="ChEBI" id="CHEBI:58805"/>
        <dbReference type="EC" id="2.7.7.65"/>
    </reaction>
</comment>
<dbReference type="GO" id="GO:0016020">
    <property type="term" value="C:membrane"/>
    <property type="evidence" value="ECO:0007669"/>
    <property type="project" value="InterPro"/>
</dbReference>
<dbReference type="EMBL" id="ADCP02000001">
    <property type="protein sequence ID" value="EFV43107.1"/>
    <property type="molecule type" value="Genomic_DNA"/>
</dbReference>
<dbReference type="InterPro" id="IPR000160">
    <property type="entry name" value="GGDEF_dom"/>
</dbReference>
<dbReference type="AlphaFoldDB" id="E5YAA6"/>
<evidence type="ECO:0000256" key="2">
    <source>
        <dbReference type="ARBA" id="ARBA00034247"/>
    </source>
</evidence>
<dbReference type="STRING" id="563192.HMPREF0179_03126"/>
<dbReference type="OrthoDB" id="9813903at2"/>
<dbReference type="HOGENOM" id="CLU_563455_0_0_7"/>
<evidence type="ECO:0000259" key="5">
    <source>
        <dbReference type="PROSITE" id="PS50887"/>
    </source>
</evidence>
<dbReference type="Gene3D" id="6.10.340.10">
    <property type="match status" value="1"/>
</dbReference>
<dbReference type="GeneID" id="78084485"/>
<keyword evidence="3" id="KW-0472">Membrane</keyword>
<organism evidence="6 7">
    <name type="scientific">Bilophila wadsworthia (strain 3_1_6)</name>
    <dbReference type="NCBI Taxonomy" id="563192"/>
    <lineage>
        <taxon>Bacteria</taxon>
        <taxon>Pseudomonadati</taxon>
        <taxon>Thermodesulfobacteriota</taxon>
        <taxon>Desulfovibrionia</taxon>
        <taxon>Desulfovibrionales</taxon>
        <taxon>Desulfovibrionaceae</taxon>
        <taxon>Bilophila</taxon>
    </lineage>
</organism>
<dbReference type="PROSITE" id="PS50885">
    <property type="entry name" value="HAMP"/>
    <property type="match status" value="1"/>
</dbReference>
<dbReference type="NCBIfam" id="TIGR00254">
    <property type="entry name" value="GGDEF"/>
    <property type="match status" value="1"/>
</dbReference>
<dbReference type="CDD" id="cd01949">
    <property type="entry name" value="GGDEF"/>
    <property type="match status" value="1"/>
</dbReference>
<dbReference type="RefSeq" id="WP_005029587.1">
    <property type="nucleotide sequence ID" value="NZ_KE150238.1"/>
</dbReference>
<dbReference type="InterPro" id="IPR029787">
    <property type="entry name" value="Nucleotide_cyclase"/>
</dbReference>
<dbReference type="PROSITE" id="PS50887">
    <property type="entry name" value="GGDEF"/>
    <property type="match status" value="1"/>
</dbReference>
<dbReference type="PANTHER" id="PTHR45138">
    <property type="entry name" value="REGULATORY COMPONENTS OF SENSORY TRANSDUCTION SYSTEM"/>
    <property type="match status" value="1"/>
</dbReference>
<dbReference type="SUPFAM" id="SSF158472">
    <property type="entry name" value="HAMP domain-like"/>
    <property type="match status" value="1"/>
</dbReference>
<dbReference type="SUPFAM" id="SSF55073">
    <property type="entry name" value="Nucleotide cyclase"/>
    <property type="match status" value="1"/>
</dbReference>
<dbReference type="SMART" id="SM00304">
    <property type="entry name" value="HAMP"/>
    <property type="match status" value="1"/>
</dbReference>
<dbReference type="GO" id="GO:0007165">
    <property type="term" value="P:signal transduction"/>
    <property type="evidence" value="ECO:0007669"/>
    <property type="project" value="InterPro"/>
</dbReference>
<evidence type="ECO:0000256" key="1">
    <source>
        <dbReference type="ARBA" id="ARBA00012528"/>
    </source>
</evidence>
<dbReference type="SMART" id="SM00267">
    <property type="entry name" value="GGDEF"/>
    <property type="match status" value="1"/>
</dbReference>
<dbReference type="Pfam" id="PF00990">
    <property type="entry name" value="GGDEF"/>
    <property type="match status" value="1"/>
</dbReference>
<dbReference type="InterPro" id="IPR050469">
    <property type="entry name" value="Diguanylate_Cyclase"/>
</dbReference>
<dbReference type="EC" id="2.7.7.65" evidence="1"/>
<name>E5YAA6_BILW3</name>
<keyword evidence="7" id="KW-1185">Reference proteome</keyword>
<sequence length="484" mass="54168">MSIRWVTSLLGLLLTVTIMVTAGLSWNVYSSFTKMVEADVQYLNLMQVSRELLQSSYDLTRKAREYVNTGDEASERAYYDILAQRSGRVPRKSSLAPGETISLPSLLERYGASRGDMEFLATALRRSDDLSITEIEAMQASKGEALCPDGLHSGSDTIDVEYARRLLFNAAYQKRAGEIIKLVESGITSILDRKSHQIEAYKRSVVYHMKELGASIAVVFLIALMWIWYGMKKVSQPLRETTLFAHRVAEGEAESSIAVSGHDEIAELRAMLNVMLSSLQKNALMLRELSYIDPLTALWNRRRFREVLSDELRRVQEEKGKGFGLAFIDVDCFKGINDTFGHAAGDMVLREFAKLARGMLPDSATFARLGGDEFVLLLPDADEGALFRQLEEIRVACTAKPLVHADREVRFSISAGGYRFTSSGAIDTPEENEKTISDLFRYADSALYMSKQAGRDRVTLWSPDCSFPCAESRWKEQSVSDDAC</sequence>
<proteinExistence type="predicted"/>
<evidence type="ECO:0000259" key="4">
    <source>
        <dbReference type="PROSITE" id="PS50885"/>
    </source>
</evidence>
<dbReference type="eggNOG" id="COG3706">
    <property type="taxonomic scope" value="Bacteria"/>
</dbReference>
<dbReference type="PANTHER" id="PTHR45138:SF9">
    <property type="entry name" value="DIGUANYLATE CYCLASE DGCM-RELATED"/>
    <property type="match status" value="1"/>
</dbReference>
<feature type="domain" description="GGDEF" evidence="5">
    <location>
        <begin position="321"/>
        <end position="463"/>
    </location>
</feature>
<gene>
    <name evidence="6" type="ORF">HMPREF0179_03126</name>
</gene>
<keyword evidence="3" id="KW-1133">Transmembrane helix</keyword>
<dbReference type="GO" id="GO:0052621">
    <property type="term" value="F:diguanylate cyclase activity"/>
    <property type="evidence" value="ECO:0007669"/>
    <property type="project" value="UniProtKB-EC"/>
</dbReference>
<dbReference type="InterPro" id="IPR003660">
    <property type="entry name" value="HAMP_dom"/>
</dbReference>
<protein>
    <recommendedName>
        <fullName evidence="1">diguanylate cyclase</fullName>
        <ecNumber evidence="1">2.7.7.65</ecNumber>
    </recommendedName>
</protein>
<feature type="domain" description="HAMP" evidence="4">
    <location>
        <begin position="232"/>
        <end position="284"/>
    </location>
</feature>
<dbReference type="InterPro" id="IPR043128">
    <property type="entry name" value="Rev_trsase/Diguanyl_cyclase"/>
</dbReference>
<dbReference type="CDD" id="cd06225">
    <property type="entry name" value="HAMP"/>
    <property type="match status" value="1"/>
</dbReference>
<accession>E5YAA6</accession>
<dbReference type="Gene3D" id="3.30.70.270">
    <property type="match status" value="1"/>
</dbReference>
<evidence type="ECO:0000313" key="6">
    <source>
        <dbReference type="EMBL" id="EFV43107.1"/>
    </source>
</evidence>
<evidence type="ECO:0000313" key="7">
    <source>
        <dbReference type="Proteomes" id="UP000006034"/>
    </source>
</evidence>
<reference evidence="6 7" key="2">
    <citation type="submission" date="2013-04" db="EMBL/GenBank/DDBJ databases">
        <title>The Genome Sequence of Bilophila wadsworthia 3_1_6.</title>
        <authorList>
            <consortium name="The Broad Institute Genomics Platform"/>
            <person name="Earl A."/>
            <person name="Ward D."/>
            <person name="Feldgarden M."/>
            <person name="Gevers D."/>
            <person name="Sibley C."/>
            <person name="Strauss J."/>
            <person name="Allen-Vercoe E."/>
            <person name="Walker B."/>
            <person name="Young S."/>
            <person name="Zeng Q."/>
            <person name="Gargeya S."/>
            <person name="Fitzgerald M."/>
            <person name="Haas B."/>
            <person name="Abouelleil A."/>
            <person name="Allen A.W."/>
            <person name="Alvarado L."/>
            <person name="Arachchi H.M."/>
            <person name="Berlin A.M."/>
            <person name="Chapman S.B."/>
            <person name="Gainer-Dewar J."/>
            <person name="Goldberg J."/>
            <person name="Griggs A."/>
            <person name="Gujja S."/>
            <person name="Hansen M."/>
            <person name="Howarth C."/>
            <person name="Imamovic A."/>
            <person name="Ireland A."/>
            <person name="Larimer J."/>
            <person name="McCowan C."/>
            <person name="Murphy C."/>
            <person name="Pearson M."/>
            <person name="Poon T.W."/>
            <person name="Priest M."/>
            <person name="Roberts A."/>
            <person name="Saif S."/>
            <person name="Shea T."/>
            <person name="Sisk P."/>
            <person name="Sykes S."/>
            <person name="Wortman J."/>
            <person name="Nusbaum C."/>
            <person name="Birren B."/>
        </authorList>
    </citation>
    <scope>NUCLEOTIDE SEQUENCE [LARGE SCALE GENOMIC DNA]</scope>
    <source>
        <strain evidence="6 7">3_1_6</strain>
    </source>
</reference>